<dbReference type="Gene3D" id="3.10.20.90">
    <property type="entry name" value="Phosphatidylinositol 3-kinase Catalytic Subunit, Chain A, domain 1"/>
    <property type="match status" value="1"/>
</dbReference>
<evidence type="ECO:0000256" key="2">
    <source>
        <dbReference type="SAM" id="MobiDB-lite"/>
    </source>
</evidence>
<dbReference type="InterPro" id="IPR000270">
    <property type="entry name" value="PB1_dom"/>
</dbReference>
<name>J4H3E3_9APHY</name>
<dbReference type="Pfam" id="PF00564">
    <property type="entry name" value="PB1"/>
    <property type="match status" value="1"/>
</dbReference>
<feature type="compositionally biased region" description="Polar residues" evidence="2">
    <location>
        <begin position="222"/>
        <end position="242"/>
    </location>
</feature>
<feature type="region of interest" description="Disordered" evidence="2">
    <location>
        <begin position="817"/>
        <end position="840"/>
    </location>
</feature>
<gene>
    <name evidence="4" type="ORF">FIBRA_05245</name>
</gene>
<feature type="compositionally biased region" description="Polar residues" evidence="2">
    <location>
        <begin position="515"/>
        <end position="528"/>
    </location>
</feature>
<dbReference type="EMBL" id="HE797102">
    <property type="protein sequence ID" value="CCM03124.1"/>
    <property type="molecule type" value="Genomic_DNA"/>
</dbReference>
<feature type="compositionally biased region" description="Pro residues" evidence="2">
    <location>
        <begin position="561"/>
        <end position="574"/>
    </location>
</feature>
<protein>
    <recommendedName>
        <fullName evidence="3">PB1 domain-containing protein</fullName>
    </recommendedName>
</protein>
<organism evidence="4 5">
    <name type="scientific">Fibroporia radiculosa</name>
    <dbReference type="NCBI Taxonomy" id="599839"/>
    <lineage>
        <taxon>Eukaryota</taxon>
        <taxon>Fungi</taxon>
        <taxon>Dikarya</taxon>
        <taxon>Basidiomycota</taxon>
        <taxon>Agaricomycotina</taxon>
        <taxon>Agaricomycetes</taxon>
        <taxon>Polyporales</taxon>
        <taxon>Fibroporiaceae</taxon>
        <taxon>Fibroporia</taxon>
    </lineage>
</organism>
<dbReference type="AlphaFoldDB" id="J4H3E3"/>
<feature type="compositionally biased region" description="Low complexity" evidence="2">
    <location>
        <begin position="250"/>
        <end position="266"/>
    </location>
</feature>
<dbReference type="STRING" id="599839.J4H3E3"/>
<feature type="compositionally biased region" description="Pro residues" evidence="2">
    <location>
        <begin position="267"/>
        <end position="282"/>
    </location>
</feature>
<keyword evidence="5" id="KW-1185">Reference proteome</keyword>
<feature type="compositionally biased region" description="Low complexity" evidence="2">
    <location>
        <begin position="193"/>
        <end position="208"/>
    </location>
</feature>
<feature type="compositionally biased region" description="Low complexity" evidence="2">
    <location>
        <begin position="405"/>
        <end position="420"/>
    </location>
</feature>
<feature type="compositionally biased region" description="Pro residues" evidence="2">
    <location>
        <begin position="482"/>
        <end position="513"/>
    </location>
</feature>
<feature type="coiled-coil region" evidence="1">
    <location>
        <begin position="651"/>
        <end position="678"/>
    </location>
</feature>
<feature type="domain" description="PB1" evidence="3">
    <location>
        <begin position="16"/>
        <end position="67"/>
    </location>
</feature>
<evidence type="ECO:0000259" key="3">
    <source>
        <dbReference type="Pfam" id="PF00564"/>
    </source>
</evidence>
<feature type="region of interest" description="Disordered" evidence="2">
    <location>
        <begin position="606"/>
        <end position="627"/>
    </location>
</feature>
<evidence type="ECO:0000313" key="4">
    <source>
        <dbReference type="EMBL" id="CCM03124.1"/>
    </source>
</evidence>
<feature type="region of interest" description="Disordered" evidence="2">
    <location>
        <begin position="475"/>
        <end position="578"/>
    </location>
</feature>
<evidence type="ECO:0000313" key="5">
    <source>
        <dbReference type="Proteomes" id="UP000006352"/>
    </source>
</evidence>
<dbReference type="InParanoid" id="J4H3E3"/>
<feature type="region of interest" description="Disordered" evidence="2">
    <location>
        <begin position="161"/>
        <end position="285"/>
    </location>
</feature>
<feature type="region of interest" description="Disordered" evidence="2">
    <location>
        <begin position="381"/>
        <end position="461"/>
    </location>
</feature>
<dbReference type="GeneID" id="24098035"/>
<feature type="compositionally biased region" description="Polar residues" evidence="2">
    <location>
        <begin position="381"/>
        <end position="392"/>
    </location>
</feature>
<dbReference type="SUPFAM" id="SSF54277">
    <property type="entry name" value="CAD &amp; PB1 domains"/>
    <property type="match status" value="1"/>
</dbReference>
<dbReference type="RefSeq" id="XP_012182407.1">
    <property type="nucleotide sequence ID" value="XM_012327017.1"/>
</dbReference>
<dbReference type="OrthoDB" id="661148at2759"/>
<dbReference type="Proteomes" id="UP000006352">
    <property type="component" value="Unassembled WGS sequence"/>
</dbReference>
<feature type="region of interest" description="Disordered" evidence="2">
    <location>
        <begin position="686"/>
        <end position="713"/>
    </location>
</feature>
<evidence type="ECO:0000256" key="1">
    <source>
        <dbReference type="SAM" id="Coils"/>
    </source>
</evidence>
<keyword evidence="1" id="KW-0175">Coiled coil</keyword>
<dbReference type="HOGENOM" id="CLU_020081_0_0_1"/>
<reference evidence="4 5" key="1">
    <citation type="journal article" date="2012" name="Appl. Environ. Microbiol.">
        <title>Short-read sequencing for genomic analysis of the brown rot fungus Fibroporia radiculosa.</title>
        <authorList>
            <person name="Tang J.D."/>
            <person name="Perkins A.D."/>
            <person name="Sonstegard T.S."/>
            <person name="Schroeder S.G."/>
            <person name="Burgess S.C."/>
            <person name="Diehl S.V."/>
        </authorList>
    </citation>
    <scope>NUCLEOTIDE SEQUENCE [LARGE SCALE GENOMIC DNA]</scope>
    <source>
        <strain evidence="4 5">TFFH 294</strain>
    </source>
</reference>
<accession>J4H3E3</accession>
<sequence length="840" mass="91232">MSTYQIKLYRPPDGLTRKFVDAVPPSWEKLASRIHSLYHIPLVDVAVSYLDVDNDEVTLSSEEEIQDYYRTLVVPPGGEPIYLKFAVHDMGSERNKPLPATPRGSTYRNTFGQSIPMMFEVEDGWQGVASGFGSVFTGQSDPLADDGPHAYVEVIESDIDGSRVQDNQSAVSVADSELTGSTPLAGKGKGKVSKVSSSGSSTESVVSSRRPEKYPIHVMDMNSANVKDVSSTRMSSPTASRGESTRGESTPKASASVASSTSAEAAPDPPLPDLSDTPPTPTPTANLANDVANLFSTLSTVFASHPELSEGVRNLVRNASDGTYWHTHRDAVARAADEIRRSYASSADLRGSARRAAEEAAGRRIAEAIANVVRVIGDVTNNTPRANATSTPRAERDSPGFFREAPPSFSTNNPSSTPASEQRRASGDGSPTPFLAQHVRKDSSRSTFGHGRGFDRGPQVSRKYNDISSLLEAEPAPSLTPCVPPPVPPPPHVAPPPPPPPPLPPRPPSPTPGPNTSSQSASVRQQTLPPGYGSFGRERQAHPVPEWPSHRHYPHPWGPYYYPPPPPPPPPPPHHLGRRMHDRWLRHYRSPSDVWDRPIPVPPPRAEWTGMGLSTDLDIDDLDSPDSSLEHAEISMYGITQSPKESPEKMKESLQTAKELYKAEKEKYRRERVERRKNKERWLNVSGEGAQISTSDDDHPSAAGQRQEVVGSSEPATQIISAARGQFPQLEMYSIPIRRHHTMHGTGYHRTAGPSFAPAVEAITRRLGDMGFTTELYPSIPAQVNARIPRDGELSKDAEDAIVMEVLEILLLRSPVKAPEASGSGTRPAAKDDPIPGAFP</sequence>
<dbReference type="PRINTS" id="PR01217">
    <property type="entry name" value="PRICHEXTENSN"/>
</dbReference>
<proteinExistence type="predicted"/>